<evidence type="ECO:0000256" key="1">
    <source>
        <dbReference type="SAM" id="Phobius"/>
    </source>
</evidence>
<feature type="transmembrane region" description="Helical" evidence="1">
    <location>
        <begin position="169"/>
        <end position="186"/>
    </location>
</feature>
<feature type="transmembrane region" description="Helical" evidence="1">
    <location>
        <begin position="34"/>
        <end position="52"/>
    </location>
</feature>
<sequence length="210" mass="23030">MIDPHFVFLALLFNFLGAGIYVRKALLGRVRPHLVTWSLWAVVPYVAFLAQLSEGVRLPAFVTLVAGVSPTLTLLVSVRSRTAHWKTSRFDIGCGLCAVLGVVCWAVFADARYALVFAIVADALAAIPTFRKSFTNPESENWVQYACLTTSSVITLASLQVWTFAAYGWAAYLALLGAGLAATIGLRGRRARADERIVVRRATRRVSELR</sequence>
<dbReference type="HOGENOM" id="CLU_098981_0_0_11"/>
<protein>
    <recommendedName>
        <fullName evidence="4">PQ loop repeat protein</fullName>
    </recommendedName>
</protein>
<feature type="transmembrane region" description="Helical" evidence="1">
    <location>
        <begin position="114"/>
        <end position="130"/>
    </location>
</feature>
<dbReference type="AlphaFoldDB" id="A0A010ZRQ4"/>
<keyword evidence="1" id="KW-1133">Transmembrane helix</keyword>
<name>A0A010ZRQ4_9ACTN</name>
<evidence type="ECO:0000313" key="2">
    <source>
        <dbReference type="EMBL" id="EXG79902.1"/>
    </source>
</evidence>
<keyword evidence="1" id="KW-0472">Membrane</keyword>
<organism evidence="2 3">
    <name type="scientific">Cryptosporangium arvum DSM 44712</name>
    <dbReference type="NCBI Taxonomy" id="927661"/>
    <lineage>
        <taxon>Bacteria</taxon>
        <taxon>Bacillati</taxon>
        <taxon>Actinomycetota</taxon>
        <taxon>Actinomycetes</taxon>
        <taxon>Cryptosporangiales</taxon>
        <taxon>Cryptosporangiaceae</taxon>
        <taxon>Cryptosporangium</taxon>
    </lineage>
</organism>
<feature type="transmembrane region" description="Helical" evidence="1">
    <location>
        <begin position="6"/>
        <end position="22"/>
    </location>
</feature>
<reference evidence="2 3" key="1">
    <citation type="submission" date="2013-07" db="EMBL/GenBank/DDBJ databases">
        <authorList>
            <consortium name="DOE Joint Genome Institute"/>
            <person name="Eisen J."/>
            <person name="Huntemann M."/>
            <person name="Han J."/>
            <person name="Chen A."/>
            <person name="Kyrpides N."/>
            <person name="Mavromatis K."/>
            <person name="Markowitz V."/>
            <person name="Palaniappan K."/>
            <person name="Ivanova N."/>
            <person name="Schaumberg A."/>
            <person name="Pati A."/>
            <person name="Liolios K."/>
            <person name="Nordberg H.P."/>
            <person name="Cantor M.N."/>
            <person name="Hua S.X."/>
            <person name="Woyke T."/>
        </authorList>
    </citation>
    <scope>NUCLEOTIDE SEQUENCE [LARGE SCALE GENOMIC DNA]</scope>
    <source>
        <strain evidence="2 3">DSM 44712</strain>
    </source>
</reference>
<comment type="caution">
    <text evidence="2">The sequence shown here is derived from an EMBL/GenBank/DDBJ whole genome shotgun (WGS) entry which is preliminary data.</text>
</comment>
<feature type="transmembrane region" description="Helical" evidence="1">
    <location>
        <begin position="90"/>
        <end position="108"/>
    </location>
</feature>
<proteinExistence type="predicted"/>
<dbReference type="EMBL" id="JFBT01000001">
    <property type="protein sequence ID" value="EXG79902.1"/>
    <property type="molecule type" value="Genomic_DNA"/>
</dbReference>
<evidence type="ECO:0000313" key="3">
    <source>
        <dbReference type="Proteomes" id="UP000021053"/>
    </source>
</evidence>
<accession>A0A010ZRQ4</accession>
<feature type="transmembrane region" description="Helical" evidence="1">
    <location>
        <begin position="58"/>
        <end position="78"/>
    </location>
</feature>
<dbReference type="Proteomes" id="UP000021053">
    <property type="component" value="Unassembled WGS sequence"/>
</dbReference>
<feature type="transmembrane region" description="Helical" evidence="1">
    <location>
        <begin position="142"/>
        <end position="163"/>
    </location>
</feature>
<keyword evidence="1" id="KW-0812">Transmembrane</keyword>
<keyword evidence="3" id="KW-1185">Reference proteome</keyword>
<evidence type="ECO:0008006" key="4">
    <source>
        <dbReference type="Google" id="ProtNLM"/>
    </source>
</evidence>
<dbReference type="OrthoDB" id="2242787at2"/>
<gene>
    <name evidence="2" type="ORF">CryarDRAFT_0954</name>
</gene>
<dbReference type="RefSeq" id="WP_051569743.1">
    <property type="nucleotide sequence ID" value="NZ_KK073874.1"/>
</dbReference>